<organism evidence="8 9">
    <name type="scientific">Paenibacillus woosongensis</name>
    <dbReference type="NCBI Taxonomy" id="307580"/>
    <lineage>
        <taxon>Bacteria</taxon>
        <taxon>Bacillati</taxon>
        <taxon>Bacillota</taxon>
        <taxon>Bacilli</taxon>
        <taxon>Bacillales</taxon>
        <taxon>Paenibacillaceae</taxon>
        <taxon>Paenibacillus</taxon>
    </lineage>
</organism>
<dbReference type="InterPro" id="IPR006674">
    <property type="entry name" value="HD_domain"/>
</dbReference>
<dbReference type="CDD" id="cd00077">
    <property type="entry name" value="HDc"/>
    <property type="match status" value="1"/>
</dbReference>
<evidence type="ECO:0000256" key="3">
    <source>
        <dbReference type="ARBA" id="ARBA00022741"/>
    </source>
</evidence>
<comment type="caution">
    <text evidence="8">The sequence shown here is derived from an EMBL/GenBank/DDBJ whole genome shotgun (WGS) entry which is preliminary data.</text>
</comment>
<dbReference type="SUPFAM" id="SSF109604">
    <property type="entry name" value="HD-domain/PDEase-like"/>
    <property type="match status" value="1"/>
</dbReference>
<dbReference type="Pfam" id="PF01966">
    <property type="entry name" value="HD"/>
    <property type="match status" value="1"/>
</dbReference>
<reference evidence="8 9" key="1">
    <citation type="submission" date="2019-11" db="EMBL/GenBank/DDBJ databases">
        <title>Draft genome sequences of five Paenibacillus species of dairy origin.</title>
        <authorList>
            <person name="Olajide A.M."/>
            <person name="Chen S."/>
            <person name="Lapointe G."/>
        </authorList>
    </citation>
    <scope>NUCLEOTIDE SEQUENCE [LARGE SCALE GENOMIC DNA]</scope>
    <source>
        <strain evidence="8 9">12CR55</strain>
    </source>
</reference>
<keyword evidence="3" id="KW-0547">Nucleotide-binding</keyword>
<dbReference type="NCBIfam" id="TIGR00277">
    <property type="entry name" value="HDIG"/>
    <property type="match status" value="1"/>
</dbReference>
<dbReference type="GO" id="GO:0000166">
    <property type="term" value="F:nucleotide binding"/>
    <property type="evidence" value="ECO:0007669"/>
    <property type="project" value="UniProtKB-KW"/>
</dbReference>
<protein>
    <recommendedName>
        <fullName evidence="1">bis(5'-nucleosyl)-tetraphosphatase (symmetrical)</fullName>
        <ecNumber evidence="1">3.6.1.41</ecNumber>
    </recommendedName>
</protein>
<evidence type="ECO:0000313" key="8">
    <source>
        <dbReference type="EMBL" id="MUG46322.1"/>
    </source>
</evidence>
<feature type="domain" description="HD" evidence="7">
    <location>
        <begin position="34"/>
        <end position="149"/>
    </location>
</feature>
<dbReference type="PROSITE" id="PS51831">
    <property type="entry name" value="HD"/>
    <property type="match status" value="1"/>
</dbReference>
<dbReference type="RefSeq" id="WP_155611711.1">
    <property type="nucleotide sequence ID" value="NZ_WNZW01000005.1"/>
</dbReference>
<dbReference type="EMBL" id="WNZW01000005">
    <property type="protein sequence ID" value="MUG46322.1"/>
    <property type="molecule type" value="Genomic_DNA"/>
</dbReference>
<dbReference type="AlphaFoldDB" id="A0A7X2Z2D3"/>
<evidence type="ECO:0000313" key="9">
    <source>
        <dbReference type="Proteomes" id="UP000447876"/>
    </source>
</evidence>
<dbReference type="InterPro" id="IPR003607">
    <property type="entry name" value="HD/PDEase_dom"/>
</dbReference>
<sequence>MNDIFSCYTENLILTGNIREDIHAFFSQNKDLRTLNHTLEVANEAIRIAKLFELDPQKVECAALLHDISNVVPISRMLEVAEQLSIEVLEEEYKYDRSVHQKLSRYMAQDIFGIQDEEILSAIESHTTHKPSSSMTDKILFVSDKISWNLPGEHPYLHKMREAVGRLEIDKAVFIYLDHIWDQRDILKLVHPWLIKAREELLEA</sequence>
<dbReference type="InterPro" id="IPR051094">
    <property type="entry name" value="Diverse_Catalytic_Enzymes"/>
</dbReference>
<name>A0A7X2Z2D3_9BACL</name>
<accession>A0A7X2Z2D3</accession>
<evidence type="ECO:0000256" key="5">
    <source>
        <dbReference type="ARBA" id="ARBA00023004"/>
    </source>
</evidence>
<keyword evidence="4" id="KW-0378">Hydrolase</keyword>
<dbReference type="Proteomes" id="UP000447876">
    <property type="component" value="Unassembled WGS sequence"/>
</dbReference>
<proteinExistence type="predicted"/>
<dbReference type="InterPro" id="IPR005249">
    <property type="entry name" value="YqeK"/>
</dbReference>
<dbReference type="NCBIfam" id="TIGR00488">
    <property type="entry name" value="bis(5'-nucleosyl)-tetraphosphatase (symmetrical) YqeK"/>
    <property type="match status" value="1"/>
</dbReference>
<evidence type="ECO:0000256" key="2">
    <source>
        <dbReference type="ARBA" id="ARBA00022723"/>
    </source>
</evidence>
<dbReference type="PANTHER" id="PTHR35795">
    <property type="entry name" value="SLR1885 PROTEIN"/>
    <property type="match status" value="1"/>
</dbReference>
<dbReference type="EC" id="3.6.1.41" evidence="1"/>
<dbReference type="Gene3D" id="1.10.3210.10">
    <property type="entry name" value="Hypothetical protein af1432"/>
    <property type="match status" value="1"/>
</dbReference>
<evidence type="ECO:0000256" key="1">
    <source>
        <dbReference type="ARBA" id="ARBA00012506"/>
    </source>
</evidence>
<comment type="catalytic activity">
    <reaction evidence="6">
        <text>P(1),P(4)-bis(5'-adenosyl) tetraphosphate + H2O = 2 ADP + 2 H(+)</text>
        <dbReference type="Rhea" id="RHEA:24252"/>
        <dbReference type="ChEBI" id="CHEBI:15377"/>
        <dbReference type="ChEBI" id="CHEBI:15378"/>
        <dbReference type="ChEBI" id="CHEBI:58141"/>
        <dbReference type="ChEBI" id="CHEBI:456216"/>
        <dbReference type="EC" id="3.6.1.41"/>
    </reaction>
</comment>
<evidence type="ECO:0000256" key="4">
    <source>
        <dbReference type="ARBA" id="ARBA00022801"/>
    </source>
</evidence>
<gene>
    <name evidence="8" type="ORF">GNP95_15125</name>
</gene>
<evidence type="ECO:0000259" key="7">
    <source>
        <dbReference type="PROSITE" id="PS51831"/>
    </source>
</evidence>
<dbReference type="OrthoDB" id="5295945at2"/>
<dbReference type="InterPro" id="IPR006675">
    <property type="entry name" value="HDIG_dom"/>
</dbReference>
<keyword evidence="5" id="KW-0408">Iron</keyword>
<dbReference type="GO" id="GO:0046872">
    <property type="term" value="F:metal ion binding"/>
    <property type="evidence" value="ECO:0007669"/>
    <property type="project" value="UniProtKB-KW"/>
</dbReference>
<dbReference type="GO" id="GO:0008803">
    <property type="term" value="F:bis(5'-nucleosyl)-tetraphosphatase (symmetrical) activity"/>
    <property type="evidence" value="ECO:0007669"/>
    <property type="project" value="UniProtKB-EC"/>
</dbReference>
<keyword evidence="2" id="KW-0479">Metal-binding</keyword>
<evidence type="ECO:0000256" key="6">
    <source>
        <dbReference type="ARBA" id="ARBA00049417"/>
    </source>
</evidence>
<dbReference type="PANTHER" id="PTHR35795:SF1">
    <property type="entry name" value="BIS(5'-NUCLEOSYL)-TETRAPHOSPHATASE, SYMMETRICAL"/>
    <property type="match status" value="1"/>
</dbReference>